<name>A0A1H3VEN8_9RHOB</name>
<reference evidence="5 6" key="1">
    <citation type="submission" date="2016-10" db="EMBL/GenBank/DDBJ databases">
        <authorList>
            <person name="de Groot N.N."/>
        </authorList>
    </citation>
    <scope>NUCLEOTIDE SEQUENCE [LARGE SCALE GENOMIC DNA]</scope>
    <source>
        <strain evidence="5 6">DSM 15345</strain>
    </source>
</reference>
<dbReference type="SMART" id="SM00091">
    <property type="entry name" value="PAS"/>
    <property type="match status" value="4"/>
</dbReference>
<dbReference type="STRING" id="89524.SAMN05444370_10121"/>
<evidence type="ECO:0000313" key="5">
    <source>
        <dbReference type="EMBL" id="SDZ73131.1"/>
    </source>
</evidence>
<dbReference type="Pfam" id="PF13426">
    <property type="entry name" value="PAS_9"/>
    <property type="match status" value="1"/>
</dbReference>
<dbReference type="PROSITE" id="PS50113">
    <property type="entry name" value="PAC"/>
    <property type="match status" value="4"/>
</dbReference>
<dbReference type="EMBL" id="FNQM01000001">
    <property type="protein sequence ID" value="SDZ73131.1"/>
    <property type="molecule type" value="Genomic_DNA"/>
</dbReference>
<accession>A0A1H3VEN8</accession>
<dbReference type="GO" id="GO:0004888">
    <property type="term" value="F:transmembrane signaling receptor activity"/>
    <property type="evidence" value="ECO:0007669"/>
    <property type="project" value="InterPro"/>
</dbReference>
<feature type="domain" description="PAS" evidence="3">
    <location>
        <begin position="255"/>
        <end position="298"/>
    </location>
</feature>
<evidence type="ECO:0000313" key="6">
    <source>
        <dbReference type="Proteomes" id="UP000198703"/>
    </source>
</evidence>
<dbReference type="InterPro" id="IPR001610">
    <property type="entry name" value="PAC"/>
</dbReference>
<dbReference type="OrthoDB" id="9765776at2"/>
<dbReference type="InterPro" id="IPR000014">
    <property type="entry name" value="PAS"/>
</dbReference>
<dbReference type="RefSeq" id="WP_093247466.1">
    <property type="nucleotide sequence ID" value="NZ_FNQM01000001.1"/>
</dbReference>
<organism evidence="5 6">
    <name type="scientific">Rubrimonas cliftonensis</name>
    <dbReference type="NCBI Taxonomy" id="89524"/>
    <lineage>
        <taxon>Bacteria</taxon>
        <taxon>Pseudomonadati</taxon>
        <taxon>Pseudomonadota</taxon>
        <taxon>Alphaproteobacteria</taxon>
        <taxon>Rhodobacterales</taxon>
        <taxon>Paracoccaceae</taxon>
        <taxon>Rubrimonas</taxon>
    </lineage>
</organism>
<dbReference type="InterPro" id="IPR035965">
    <property type="entry name" value="PAS-like_dom_sf"/>
</dbReference>
<dbReference type="GO" id="GO:0006935">
    <property type="term" value="P:chemotaxis"/>
    <property type="evidence" value="ECO:0007669"/>
    <property type="project" value="InterPro"/>
</dbReference>
<dbReference type="Pfam" id="PF00015">
    <property type="entry name" value="MCPsignal"/>
    <property type="match status" value="1"/>
</dbReference>
<keyword evidence="6" id="KW-1185">Reference proteome</keyword>
<feature type="domain" description="Methyl-accepting transducer" evidence="2">
    <location>
        <begin position="611"/>
        <end position="801"/>
    </location>
</feature>
<dbReference type="CDD" id="cd11386">
    <property type="entry name" value="MCP_signal"/>
    <property type="match status" value="1"/>
</dbReference>
<feature type="domain" description="PAC" evidence="4">
    <location>
        <begin position="441"/>
        <end position="493"/>
    </location>
</feature>
<dbReference type="InterPro" id="IPR004090">
    <property type="entry name" value="Chemotax_Me-accpt_rcpt"/>
</dbReference>
<dbReference type="AlphaFoldDB" id="A0A1H3VEN8"/>
<protein>
    <submittedName>
        <fullName evidence="5">Methyl-accepting chemotaxis sensory transducer with Pas/Pac sensor</fullName>
    </submittedName>
</protein>
<sequence>MSADFAPPRDAALVTALLDDRIAMARMAPGDWRILACNAAADALPGGRDGLAAALVDARDAAEAALAECMADGAAPLALTLDGRAFSARIAIEEGGALLLAGSLDAAPTSAGSSDGPAADELAGLRAMAEAIDTTRCVIEYDMDGAIVRMNDNALSALGYSGHEVLGRPRAAILAPGEAAGAEDGSFWADLRAGGTVSGEFRLVGRGGKPLWFKGAHAPVAGAAGAITGVLCVAEDDTEEKMLLAARNGKINAISLSQAVIEFDMSGMIIDANDNFLKSMGYTLDEVRGRNHAMFVDPALAKSKAYEEFWARLGRGESIRDEFKRFGRDGREVWVQAAYNPIFDPVGRPWKVVQFATDVTRDKLRNAEFEGKVDAIGRSQAVVEFDLKGNVLTANDNFLQLLGWRLDDVVGRHHRVFCDPEDVQTDKYAEFWEHLGRGEYHAGEFKRITSGGKEVWIQATYNPIFDLDGRPMKIVKYAVDVTSAKHRAVEFESRWDAVNRGQAVIEFDLDGNVLTANDNFLRTMGYSLREVKGNHHSMFCTGDYILSEEYRDFWLKLGKGEHHTGRCQRVGKFGRTVWIQASYSPILNLRGEVVRVVKYASDVTRHVALEERIAAKSEEMRSVVALLTDSIDEINGSTDATKSLAGETQGNAERGYEALKNAISSIELIQKSSSEISEIVQVIVEIAGQTNLLAFNAAIEAARAGEHGVGFSVVADEVRKLAERCSQAAREITKLIDESAKRVDQGTERSHLAKQAFEEIVGSVDRTGAAINGIAGSARSQREVSARVAALIGELTGVAAA</sequence>
<feature type="domain" description="PAS" evidence="3">
    <location>
        <begin position="138"/>
        <end position="168"/>
    </location>
</feature>
<proteinExistence type="predicted"/>
<dbReference type="SMART" id="SM00283">
    <property type="entry name" value="MA"/>
    <property type="match status" value="1"/>
</dbReference>
<evidence type="ECO:0000256" key="1">
    <source>
        <dbReference type="PROSITE-ProRule" id="PRU00284"/>
    </source>
</evidence>
<gene>
    <name evidence="5" type="ORF">SAMN05444370_10121</name>
</gene>
<feature type="domain" description="PAS" evidence="3">
    <location>
        <begin position="382"/>
        <end position="422"/>
    </location>
</feature>
<dbReference type="SUPFAM" id="SSF58104">
    <property type="entry name" value="Methyl-accepting chemotaxis protein (MCP) signaling domain"/>
    <property type="match status" value="1"/>
</dbReference>
<dbReference type="GO" id="GO:0007165">
    <property type="term" value="P:signal transduction"/>
    <property type="evidence" value="ECO:0007669"/>
    <property type="project" value="UniProtKB-KW"/>
</dbReference>
<feature type="domain" description="PAC" evidence="4">
    <location>
        <begin position="197"/>
        <end position="249"/>
    </location>
</feature>
<feature type="domain" description="PAS" evidence="3">
    <location>
        <begin position="504"/>
        <end position="534"/>
    </location>
</feature>
<dbReference type="Pfam" id="PF08447">
    <property type="entry name" value="PAS_3"/>
    <property type="match status" value="3"/>
</dbReference>
<dbReference type="InterPro" id="IPR050903">
    <property type="entry name" value="Bact_Chemotaxis_MeTrfase"/>
</dbReference>
<dbReference type="Gene3D" id="3.30.450.20">
    <property type="entry name" value="PAS domain"/>
    <property type="match status" value="4"/>
</dbReference>
<dbReference type="GO" id="GO:0016020">
    <property type="term" value="C:membrane"/>
    <property type="evidence" value="ECO:0007669"/>
    <property type="project" value="InterPro"/>
</dbReference>
<dbReference type="Gene3D" id="1.10.287.950">
    <property type="entry name" value="Methyl-accepting chemotaxis protein"/>
    <property type="match status" value="1"/>
</dbReference>
<dbReference type="SUPFAM" id="SSF55785">
    <property type="entry name" value="PYP-like sensor domain (PAS domain)"/>
    <property type="match status" value="4"/>
</dbReference>
<dbReference type="InterPro" id="IPR000700">
    <property type="entry name" value="PAS-assoc_C"/>
</dbReference>
<dbReference type="PRINTS" id="PR00260">
    <property type="entry name" value="CHEMTRNSDUCR"/>
</dbReference>
<feature type="domain" description="PAC" evidence="4">
    <location>
        <begin position="563"/>
        <end position="615"/>
    </location>
</feature>
<dbReference type="Proteomes" id="UP000198703">
    <property type="component" value="Unassembled WGS sequence"/>
</dbReference>
<evidence type="ECO:0000259" key="2">
    <source>
        <dbReference type="PROSITE" id="PS50111"/>
    </source>
</evidence>
<dbReference type="SMART" id="SM00086">
    <property type="entry name" value="PAC"/>
    <property type="match status" value="4"/>
</dbReference>
<dbReference type="NCBIfam" id="TIGR00229">
    <property type="entry name" value="sensory_box"/>
    <property type="match status" value="4"/>
</dbReference>
<keyword evidence="1" id="KW-0807">Transducer</keyword>
<dbReference type="PROSITE" id="PS50111">
    <property type="entry name" value="CHEMOTAXIS_TRANSDUC_2"/>
    <property type="match status" value="1"/>
</dbReference>
<feature type="domain" description="PAC" evidence="4">
    <location>
        <begin position="319"/>
        <end position="371"/>
    </location>
</feature>
<dbReference type="InterPro" id="IPR013655">
    <property type="entry name" value="PAS_fold_3"/>
</dbReference>
<evidence type="ECO:0000259" key="3">
    <source>
        <dbReference type="PROSITE" id="PS50112"/>
    </source>
</evidence>
<dbReference type="InterPro" id="IPR004089">
    <property type="entry name" value="MCPsignal_dom"/>
</dbReference>
<evidence type="ECO:0000259" key="4">
    <source>
        <dbReference type="PROSITE" id="PS50113"/>
    </source>
</evidence>
<dbReference type="PANTHER" id="PTHR24422:SF10">
    <property type="entry name" value="CHEMOTAXIS PROTEIN METHYLTRANSFERASE 2"/>
    <property type="match status" value="1"/>
</dbReference>
<dbReference type="PANTHER" id="PTHR24422">
    <property type="entry name" value="CHEMOTAXIS PROTEIN METHYLTRANSFERASE"/>
    <property type="match status" value="1"/>
</dbReference>
<dbReference type="CDD" id="cd00130">
    <property type="entry name" value="PAS"/>
    <property type="match status" value="4"/>
</dbReference>
<dbReference type="PROSITE" id="PS50112">
    <property type="entry name" value="PAS"/>
    <property type="match status" value="4"/>
</dbReference>